<evidence type="ECO:0000313" key="3">
    <source>
        <dbReference type="Proteomes" id="UP000318055"/>
    </source>
</evidence>
<keyword evidence="1" id="KW-0472">Membrane</keyword>
<evidence type="ECO:0000256" key="1">
    <source>
        <dbReference type="SAM" id="Phobius"/>
    </source>
</evidence>
<gene>
    <name evidence="2" type="ORF">FPZ54_12265</name>
</gene>
<sequence length="63" mass="6336">MTRSLAIQAGIGIASGVAGLVLLRRRAASAEGRYALRIAGTMLVALCLFLTGFALVASMVGGA</sequence>
<reference evidence="2 3" key="1">
    <citation type="submission" date="2019-07" db="EMBL/GenBank/DDBJ databases">
        <title>Sphingomonas alkalisoli sp. nov., isolated from rhizosphere soil of Suaedae salsa.</title>
        <authorList>
            <person name="Zhang H."/>
            <person name="Xu L."/>
            <person name="Zhang J.-X."/>
            <person name="Sun J.-Q."/>
        </authorList>
    </citation>
    <scope>NUCLEOTIDE SEQUENCE [LARGE SCALE GENOMIC DNA]</scope>
    <source>
        <strain evidence="2 3">XS-10</strain>
    </source>
</reference>
<keyword evidence="1" id="KW-1133">Transmembrane helix</keyword>
<dbReference type="OrthoDB" id="7584514at2"/>
<dbReference type="AlphaFoldDB" id="A0A518RGX1"/>
<keyword evidence="1" id="KW-0812">Transmembrane</keyword>
<organism evidence="2 3">
    <name type="scientific">Sphingomonas suaedae</name>
    <dbReference type="NCBI Taxonomy" id="2599297"/>
    <lineage>
        <taxon>Bacteria</taxon>
        <taxon>Pseudomonadati</taxon>
        <taxon>Pseudomonadota</taxon>
        <taxon>Alphaproteobacteria</taxon>
        <taxon>Sphingomonadales</taxon>
        <taxon>Sphingomonadaceae</taxon>
        <taxon>Sphingomonas</taxon>
    </lineage>
</organism>
<name>A0A518RGX1_9SPHN</name>
<proteinExistence type="predicted"/>
<feature type="transmembrane region" description="Helical" evidence="1">
    <location>
        <begin position="35"/>
        <end position="60"/>
    </location>
</feature>
<feature type="transmembrane region" description="Helical" evidence="1">
    <location>
        <begin position="6"/>
        <end position="23"/>
    </location>
</feature>
<protein>
    <submittedName>
        <fullName evidence="2">Uncharacterized protein</fullName>
    </submittedName>
</protein>
<accession>A0A518RGX1</accession>
<dbReference type="RefSeq" id="WP_145847592.1">
    <property type="nucleotide sequence ID" value="NZ_CP042239.1"/>
</dbReference>
<evidence type="ECO:0000313" key="2">
    <source>
        <dbReference type="EMBL" id="QDX26708.1"/>
    </source>
</evidence>
<keyword evidence="3" id="KW-1185">Reference proteome</keyword>
<dbReference type="EMBL" id="CP042239">
    <property type="protein sequence ID" value="QDX26708.1"/>
    <property type="molecule type" value="Genomic_DNA"/>
</dbReference>
<dbReference type="Proteomes" id="UP000318055">
    <property type="component" value="Chromosome"/>
</dbReference>
<dbReference type="KEGG" id="ssua:FPZ54_12265"/>